<dbReference type="PANTHER" id="PTHR43537">
    <property type="entry name" value="TRANSCRIPTIONAL REGULATOR, GNTR FAMILY"/>
    <property type="match status" value="1"/>
</dbReference>
<evidence type="ECO:0000256" key="1">
    <source>
        <dbReference type="ARBA" id="ARBA00023015"/>
    </source>
</evidence>
<protein>
    <submittedName>
        <fullName evidence="5">GntR family transcriptional regulator</fullName>
    </submittedName>
    <submittedName>
        <fullName evidence="6">Uncharacterized HTH-type transcriptional regulator ydfH</fullName>
    </submittedName>
</protein>
<evidence type="ECO:0000256" key="3">
    <source>
        <dbReference type="ARBA" id="ARBA00023163"/>
    </source>
</evidence>
<dbReference type="InterPro" id="IPR036388">
    <property type="entry name" value="WH-like_DNA-bd_sf"/>
</dbReference>
<keyword evidence="8" id="KW-1185">Reference proteome</keyword>
<dbReference type="Pfam" id="PF07729">
    <property type="entry name" value="FCD"/>
    <property type="match status" value="1"/>
</dbReference>
<dbReference type="InterPro" id="IPR036390">
    <property type="entry name" value="WH_DNA-bd_sf"/>
</dbReference>
<dbReference type="PRINTS" id="PR00035">
    <property type="entry name" value="HTHGNTR"/>
</dbReference>
<dbReference type="InterPro" id="IPR008920">
    <property type="entry name" value="TF_FadR/GntR_C"/>
</dbReference>
<dbReference type="SUPFAM" id="SSF48008">
    <property type="entry name" value="GntR ligand-binding domain-like"/>
    <property type="match status" value="1"/>
</dbReference>
<reference evidence="5 8" key="2">
    <citation type="submission" date="2021-04" db="EMBL/GenBank/DDBJ databases">
        <title>Whole genome sequence analysis of a thiophenic sulfur metabolizing bacteria.</title>
        <authorList>
            <person name="Akhtar N."/>
            <person name="Akram J."/>
            <person name="Aslam A."/>
        </authorList>
    </citation>
    <scope>NUCLEOTIDE SEQUENCE [LARGE SCALE GENOMIC DNA]</scope>
    <source>
        <strain evidence="5 8">3OW</strain>
    </source>
</reference>
<dbReference type="Gene3D" id="1.10.10.10">
    <property type="entry name" value="Winged helix-like DNA-binding domain superfamily/Winged helix DNA-binding domain"/>
    <property type="match status" value="1"/>
</dbReference>
<dbReference type="Proteomes" id="UP000676853">
    <property type="component" value="Unassembled WGS sequence"/>
</dbReference>
<sequence length="232" mass="24803">MTTGRQRGHAAADAAHDLRRAIVEGTLRPGDPLREERLAAELGVSRNTLREAMRTLAHEGLIVHEANRGARVTVPTRASVRDIYLVRRTVEPPALRTAGPEHPAAVRMRDAVATALAAADTGDWQAVGTADLEFHRAIVGLSDSPRLDAVLDSILAELRLAFGAIADPEFLHAPFLDDNVTILETFLDGRGDAAAALLEQYLLRSEETLFGARPVSKITPSTTAAPGSAAVE</sequence>
<organism evidence="6 7">
    <name type="scientific">Tsukamurella paurometabola</name>
    <name type="common">Corynebacterium paurometabolum</name>
    <dbReference type="NCBI Taxonomy" id="2061"/>
    <lineage>
        <taxon>Bacteria</taxon>
        <taxon>Bacillati</taxon>
        <taxon>Actinomycetota</taxon>
        <taxon>Actinomycetes</taxon>
        <taxon>Mycobacteriales</taxon>
        <taxon>Tsukamurellaceae</taxon>
        <taxon>Tsukamurella</taxon>
    </lineage>
</organism>
<proteinExistence type="predicted"/>
<dbReference type="Gene3D" id="1.20.120.530">
    <property type="entry name" value="GntR ligand-binding domain-like"/>
    <property type="match status" value="1"/>
</dbReference>
<dbReference type="CDD" id="cd07377">
    <property type="entry name" value="WHTH_GntR"/>
    <property type="match status" value="1"/>
</dbReference>
<dbReference type="SUPFAM" id="SSF46785">
    <property type="entry name" value="Winged helix' DNA-binding domain"/>
    <property type="match status" value="1"/>
</dbReference>
<keyword evidence="2" id="KW-0238">DNA-binding</keyword>
<accession>A0A3P8MDR1</accession>
<dbReference type="EMBL" id="JAGXOE010000008">
    <property type="protein sequence ID" value="MBS4100726.1"/>
    <property type="molecule type" value="Genomic_DNA"/>
</dbReference>
<dbReference type="InterPro" id="IPR000524">
    <property type="entry name" value="Tscrpt_reg_HTH_GntR"/>
</dbReference>
<dbReference type="EMBL" id="LR131273">
    <property type="protein sequence ID" value="VDR40666.1"/>
    <property type="molecule type" value="Genomic_DNA"/>
</dbReference>
<dbReference type="PANTHER" id="PTHR43537:SF45">
    <property type="entry name" value="GNTR FAMILY REGULATORY PROTEIN"/>
    <property type="match status" value="1"/>
</dbReference>
<evidence type="ECO:0000313" key="8">
    <source>
        <dbReference type="Proteomes" id="UP000676853"/>
    </source>
</evidence>
<gene>
    <name evidence="6" type="primary">ydfH_2</name>
    <name evidence="5" type="ORF">KFZ73_05690</name>
    <name evidence="6" type="ORF">NCTC10741_03829</name>
</gene>
<evidence type="ECO:0000256" key="2">
    <source>
        <dbReference type="ARBA" id="ARBA00023125"/>
    </source>
</evidence>
<evidence type="ECO:0000313" key="5">
    <source>
        <dbReference type="EMBL" id="MBS4100726.1"/>
    </source>
</evidence>
<evidence type="ECO:0000313" key="6">
    <source>
        <dbReference type="EMBL" id="VDR40666.1"/>
    </source>
</evidence>
<reference evidence="6 7" key="1">
    <citation type="submission" date="2018-12" db="EMBL/GenBank/DDBJ databases">
        <authorList>
            <consortium name="Pathogen Informatics"/>
        </authorList>
    </citation>
    <scope>NUCLEOTIDE SEQUENCE [LARGE SCALE GENOMIC DNA]</scope>
    <source>
        <strain evidence="6 7">NCTC10741</strain>
    </source>
</reference>
<feature type="domain" description="HTH gntR-type" evidence="4">
    <location>
        <begin position="8"/>
        <end position="75"/>
    </location>
</feature>
<dbReference type="AlphaFoldDB" id="A0A3P8MDR1"/>
<dbReference type="GO" id="GO:0003700">
    <property type="term" value="F:DNA-binding transcription factor activity"/>
    <property type="evidence" value="ECO:0007669"/>
    <property type="project" value="InterPro"/>
</dbReference>
<dbReference type="RefSeq" id="WP_126197604.1">
    <property type="nucleotide sequence ID" value="NZ_CP085954.1"/>
</dbReference>
<evidence type="ECO:0000259" key="4">
    <source>
        <dbReference type="PROSITE" id="PS50949"/>
    </source>
</evidence>
<dbReference type="InterPro" id="IPR011711">
    <property type="entry name" value="GntR_C"/>
</dbReference>
<keyword evidence="1" id="KW-0805">Transcription regulation</keyword>
<dbReference type="SMART" id="SM00345">
    <property type="entry name" value="HTH_GNTR"/>
    <property type="match status" value="1"/>
</dbReference>
<name>A0A3P8MDR1_TSUPA</name>
<dbReference type="Proteomes" id="UP000271626">
    <property type="component" value="Chromosome"/>
</dbReference>
<evidence type="ECO:0000313" key="7">
    <source>
        <dbReference type="Proteomes" id="UP000271626"/>
    </source>
</evidence>
<keyword evidence="3" id="KW-0804">Transcription</keyword>
<dbReference type="Pfam" id="PF00392">
    <property type="entry name" value="GntR"/>
    <property type="match status" value="1"/>
</dbReference>
<dbReference type="SMART" id="SM00895">
    <property type="entry name" value="FCD"/>
    <property type="match status" value="1"/>
</dbReference>
<dbReference type="OrthoDB" id="5243844at2"/>
<dbReference type="GO" id="GO:0003677">
    <property type="term" value="F:DNA binding"/>
    <property type="evidence" value="ECO:0007669"/>
    <property type="project" value="UniProtKB-KW"/>
</dbReference>
<dbReference type="PROSITE" id="PS50949">
    <property type="entry name" value="HTH_GNTR"/>
    <property type="match status" value="1"/>
</dbReference>